<evidence type="ECO:0000313" key="3">
    <source>
        <dbReference type="Proteomes" id="UP001302321"/>
    </source>
</evidence>
<feature type="compositionally biased region" description="Basic residues" evidence="1">
    <location>
        <begin position="225"/>
        <end position="235"/>
    </location>
</feature>
<dbReference type="AlphaFoldDB" id="A0AAN6W8X2"/>
<sequence length="704" mass="79246">MGSNNKTPTQDDPNITTTTDWDSGDSEGVDYVYLDTRKPSSPPDKRTAKAKSPRRKRSPKTKSRCHKCVCGATVPSPTADEDVGEETVFELDTDSENDGSHRRNPKRPKSPPAPEPKSPTLGPTTPQSAPESQDKSRKVKKKKSATKKTHHKRSPSPYIEEYPEQATRPAILLREHKVPRRFSTSDAKRAVDTENRSSPTSSARGRSPPAKRLSTASPDKAARPPPKRPLHRRHQLASLQNAEGEHPLVTTLPNRLADNHADGDQTPDFENADPEMSETGPPTPRQNQHGSGTQIPANIARTSAWTKQQPPYSSSWPLNPGFHHPPRQPPQQDLQYDSDDESNHDAPCNGASFGGSTFPRQPRQASFIPDEWQVDEELERERAWEEEQERERARQLERERALQRARELEMERGMDRERAREMERQRAHREFEERQQLEREREERRLHEQQEHERTRSIPHRRRTLPGRLTVGTMDQGPKSVVTELCDIWRGRASDWESPYPSDNEIYSDDDNNDLGHQAYHHSGPSRLMLLDSSPPRESSPSLLPPHGARNHFGLVPLGRPPAPTTRSRSPAPFPGPRLGRTWAGHSSSNMANGFLLLEAGPLTMEPEMMDGDEGGEMFSQGGAAPSAKGWTYPMVNPVSEPPRPSRSVALRRRSMSLDEPPIFCARKTKELLSPKPVRATRFDFDAWGRDRNSRSSLGLGLMS</sequence>
<feature type="region of interest" description="Disordered" evidence="1">
    <location>
        <begin position="424"/>
        <end position="460"/>
    </location>
</feature>
<reference evidence="2" key="1">
    <citation type="journal article" date="2023" name="Mol. Phylogenet. Evol.">
        <title>Genome-scale phylogeny and comparative genomics of the fungal order Sordariales.</title>
        <authorList>
            <person name="Hensen N."/>
            <person name="Bonometti L."/>
            <person name="Westerberg I."/>
            <person name="Brannstrom I.O."/>
            <person name="Guillou S."/>
            <person name="Cros-Aarteil S."/>
            <person name="Calhoun S."/>
            <person name="Haridas S."/>
            <person name="Kuo A."/>
            <person name="Mondo S."/>
            <person name="Pangilinan J."/>
            <person name="Riley R."/>
            <person name="LaButti K."/>
            <person name="Andreopoulos B."/>
            <person name="Lipzen A."/>
            <person name="Chen C."/>
            <person name="Yan M."/>
            <person name="Daum C."/>
            <person name="Ng V."/>
            <person name="Clum A."/>
            <person name="Steindorff A."/>
            <person name="Ohm R.A."/>
            <person name="Martin F."/>
            <person name="Silar P."/>
            <person name="Natvig D.O."/>
            <person name="Lalanne C."/>
            <person name="Gautier V."/>
            <person name="Ament-Velasquez S.L."/>
            <person name="Kruys A."/>
            <person name="Hutchinson M.I."/>
            <person name="Powell A.J."/>
            <person name="Barry K."/>
            <person name="Miller A.N."/>
            <person name="Grigoriev I.V."/>
            <person name="Debuchy R."/>
            <person name="Gladieux P."/>
            <person name="Hiltunen Thoren M."/>
            <person name="Johannesson H."/>
        </authorList>
    </citation>
    <scope>NUCLEOTIDE SEQUENCE</scope>
    <source>
        <strain evidence="2">CBS 892.96</strain>
    </source>
</reference>
<gene>
    <name evidence="2" type="ORF">QBC36DRAFT_300146</name>
</gene>
<feature type="compositionally biased region" description="Acidic residues" evidence="1">
    <location>
        <begin position="79"/>
        <end position="97"/>
    </location>
</feature>
<dbReference type="EMBL" id="MU866161">
    <property type="protein sequence ID" value="KAK4177569.1"/>
    <property type="molecule type" value="Genomic_DNA"/>
</dbReference>
<protein>
    <submittedName>
        <fullName evidence="2">Uncharacterized protein</fullName>
    </submittedName>
</protein>
<feature type="region of interest" description="Disordered" evidence="1">
    <location>
        <begin position="1"/>
        <end position="374"/>
    </location>
</feature>
<feature type="compositionally biased region" description="Basic residues" evidence="1">
    <location>
        <begin position="137"/>
        <end position="154"/>
    </location>
</feature>
<evidence type="ECO:0000313" key="2">
    <source>
        <dbReference type="EMBL" id="KAK4177569.1"/>
    </source>
</evidence>
<feature type="region of interest" description="Disordered" evidence="1">
    <location>
        <begin position="532"/>
        <end position="551"/>
    </location>
</feature>
<evidence type="ECO:0000256" key="1">
    <source>
        <dbReference type="SAM" id="MobiDB-lite"/>
    </source>
</evidence>
<feature type="compositionally biased region" description="Basic and acidic residues" evidence="1">
    <location>
        <begin position="186"/>
        <end position="195"/>
    </location>
</feature>
<feature type="region of interest" description="Disordered" evidence="1">
    <location>
        <begin position="499"/>
        <end position="526"/>
    </location>
</feature>
<feature type="compositionally biased region" description="Polar residues" evidence="1">
    <location>
        <begin position="121"/>
        <end position="131"/>
    </location>
</feature>
<proteinExistence type="predicted"/>
<reference evidence="2" key="2">
    <citation type="submission" date="2023-05" db="EMBL/GenBank/DDBJ databases">
        <authorList>
            <consortium name="Lawrence Berkeley National Laboratory"/>
            <person name="Steindorff A."/>
            <person name="Hensen N."/>
            <person name="Bonometti L."/>
            <person name="Westerberg I."/>
            <person name="Brannstrom I.O."/>
            <person name="Guillou S."/>
            <person name="Cros-Aarteil S."/>
            <person name="Calhoun S."/>
            <person name="Haridas S."/>
            <person name="Kuo A."/>
            <person name="Mondo S."/>
            <person name="Pangilinan J."/>
            <person name="Riley R."/>
            <person name="Labutti K."/>
            <person name="Andreopoulos B."/>
            <person name="Lipzen A."/>
            <person name="Chen C."/>
            <person name="Yanf M."/>
            <person name="Daum C."/>
            <person name="Ng V."/>
            <person name="Clum A."/>
            <person name="Ohm R."/>
            <person name="Martin F."/>
            <person name="Silar P."/>
            <person name="Natvig D."/>
            <person name="Lalanne C."/>
            <person name="Gautier V."/>
            <person name="Ament-Velasquez S.L."/>
            <person name="Kruys A."/>
            <person name="Hutchinson M.I."/>
            <person name="Powell A.J."/>
            <person name="Barry K."/>
            <person name="Miller A.N."/>
            <person name="Grigoriev I.V."/>
            <person name="Debuchy R."/>
            <person name="Gladieux P."/>
            <person name="Thoren M.H."/>
            <person name="Johannesson H."/>
        </authorList>
    </citation>
    <scope>NUCLEOTIDE SEQUENCE</scope>
    <source>
        <strain evidence="2">CBS 892.96</strain>
    </source>
</reference>
<comment type="caution">
    <text evidence="2">The sequence shown here is derived from an EMBL/GenBank/DDBJ whole genome shotgun (WGS) entry which is preliminary data.</text>
</comment>
<keyword evidence="3" id="KW-1185">Reference proteome</keyword>
<dbReference type="Proteomes" id="UP001302321">
    <property type="component" value="Unassembled WGS sequence"/>
</dbReference>
<accession>A0AAN6W8X2</accession>
<organism evidence="2 3">
    <name type="scientific">Triangularia setosa</name>
    <dbReference type="NCBI Taxonomy" id="2587417"/>
    <lineage>
        <taxon>Eukaryota</taxon>
        <taxon>Fungi</taxon>
        <taxon>Dikarya</taxon>
        <taxon>Ascomycota</taxon>
        <taxon>Pezizomycotina</taxon>
        <taxon>Sordariomycetes</taxon>
        <taxon>Sordariomycetidae</taxon>
        <taxon>Sordariales</taxon>
        <taxon>Podosporaceae</taxon>
        <taxon>Triangularia</taxon>
    </lineage>
</organism>
<feature type="compositionally biased region" description="Polar residues" evidence="1">
    <location>
        <begin position="285"/>
        <end position="317"/>
    </location>
</feature>
<feature type="compositionally biased region" description="Basic and acidic residues" evidence="1">
    <location>
        <begin position="35"/>
        <end position="47"/>
    </location>
</feature>
<feature type="compositionally biased region" description="Basic residues" evidence="1">
    <location>
        <begin position="48"/>
        <end position="67"/>
    </location>
</feature>
<feature type="compositionally biased region" description="Acidic residues" evidence="1">
    <location>
        <begin position="265"/>
        <end position="276"/>
    </location>
</feature>
<name>A0AAN6W8X2_9PEZI</name>
<feature type="compositionally biased region" description="Polar residues" evidence="1">
    <location>
        <begin position="1"/>
        <end position="21"/>
    </location>
</feature>
<feature type="compositionally biased region" description="Basic and acidic residues" evidence="1">
    <location>
        <begin position="424"/>
        <end position="456"/>
    </location>
</feature>
<feature type="compositionally biased region" description="Low complexity" evidence="1">
    <location>
        <begin position="532"/>
        <end position="546"/>
    </location>
</feature>